<protein>
    <submittedName>
        <fullName evidence="7">O-antigen/teichoic acid export membrane protein</fullName>
    </submittedName>
</protein>
<comment type="caution">
    <text evidence="7">The sequence shown here is derived from an EMBL/GenBank/DDBJ whole genome shotgun (WGS) entry which is preliminary data.</text>
</comment>
<feature type="transmembrane region" description="Helical" evidence="6">
    <location>
        <begin position="475"/>
        <end position="493"/>
    </location>
</feature>
<feature type="transmembrane region" description="Helical" evidence="6">
    <location>
        <begin position="166"/>
        <end position="186"/>
    </location>
</feature>
<organism evidence="7 8">
    <name type="scientific">Acidipila rosea</name>
    <dbReference type="NCBI Taxonomy" id="768535"/>
    <lineage>
        <taxon>Bacteria</taxon>
        <taxon>Pseudomonadati</taxon>
        <taxon>Acidobacteriota</taxon>
        <taxon>Terriglobia</taxon>
        <taxon>Terriglobales</taxon>
        <taxon>Acidobacteriaceae</taxon>
        <taxon>Acidipila</taxon>
    </lineage>
</organism>
<dbReference type="GO" id="GO:0005886">
    <property type="term" value="C:plasma membrane"/>
    <property type="evidence" value="ECO:0007669"/>
    <property type="project" value="UniProtKB-SubCell"/>
</dbReference>
<feature type="transmembrane region" description="Helical" evidence="6">
    <location>
        <begin position="383"/>
        <end position="404"/>
    </location>
</feature>
<feature type="transmembrane region" description="Helical" evidence="6">
    <location>
        <begin position="58"/>
        <end position="82"/>
    </location>
</feature>
<name>A0A4R1LAP8_9BACT</name>
<evidence type="ECO:0000256" key="4">
    <source>
        <dbReference type="ARBA" id="ARBA00022989"/>
    </source>
</evidence>
<dbReference type="EMBL" id="SMGK01000001">
    <property type="protein sequence ID" value="TCK75528.1"/>
    <property type="molecule type" value="Genomic_DNA"/>
</dbReference>
<feature type="transmembrane region" description="Helical" evidence="6">
    <location>
        <begin position="102"/>
        <end position="127"/>
    </location>
</feature>
<keyword evidence="5 6" id="KW-0472">Membrane</keyword>
<gene>
    <name evidence="7" type="ORF">C7378_0512</name>
</gene>
<reference evidence="7 8" key="1">
    <citation type="submission" date="2019-03" db="EMBL/GenBank/DDBJ databases">
        <title>Genomic Encyclopedia of Type Strains, Phase IV (KMG-IV): sequencing the most valuable type-strain genomes for metagenomic binning, comparative biology and taxonomic classification.</title>
        <authorList>
            <person name="Goeker M."/>
        </authorList>
    </citation>
    <scope>NUCLEOTIDE SEQUENCE [LARGE SCALE GENOMIC DNA]</scope>
    <source>
        <strain evidence="7 8">DSM 103428</strain>
    </source>
</reference>
<feature type="transmembrane region" description="Helical" evidence="6">
    <location>
        <begin position="281"/>
        <end position="300"/>
    </location>
</feature>
<dbReference type="Pfam" id="PF01943">
    <property type="entry name" value="Polysacc_synt"/>
    <property type="match status" value="1"/>
</dbReference>
<evidence type="ECO:0000256" key="2">
    <source>
        <dbReference type="ARBA" id="ARBA00022475"/>
    </source>
</evidence>
<comment type="subcellular location">
    <subcellularLocation>
        <location evidence="1">Cell membrane</location>
        <topology evidence="1">Multi-pass membrane protein</topology>
    </subcellularLocation>
</comment>
<dbReference type="Proteomes" id="UP000295210">
    <property type="component" value="Unassembled WGS sequence"/>
</dbReference>
<proteinExistence type="predicted"/>
<sequence>MQSIIPIEEKSTPPFSVAKLLRGSGSRVINLLLSTLIGFFLTPYIVRSLGAEQYGIWALAYAFIGYYSLLDLGMSAAVFTHISFAFGQKDDAEASRIYSTGLAVFGISGIILAVVTVVIAACVGHFAHQHAMMIAWVILIVGLLSASNFPMRVFFGTLNAGAHFDITSGLLIAGTLLRAIGTVVALRLHYGVIALALVNVLAGIPINILAIYGVKRKYAFLKVLRPKYERHTGRKLMRFGFPVIFGQLADRVRFQTDSLTVSYFIGIIALAHYNIATTLVMYYMDGILAIIGVLAPVLTVQQSRKDEAGLRQSILVGTRLGLCSSGFVLFGIIAWGHAFIGRWMGANYLDAYPVLVILSIAVFLDVSQATSVSALYATMNQQYYAVVNVVEAALNLVLSIILAPHYGAMGVAYGTLIPSIVVRLIVQPILVQRRLGLSVRTYWAATLPTAFRTAAFLVIPALVTRWLLRPTYPTIFLTAALSAILFALPMWYYEFNMRGAVELTARWRMLLVSAGLRNPS</sequence>
<feature type="transmembrane region" description="Helical" evidence="6">
    <location>
        <begin position="442"/>
        <end position="463"/>
    </location>
</feature>
<evidence type="ECO:0000256" key="6">
    <source>
        <dbReference type="SAM" id="Phobius"/>
    </source>
</evidence>
<feature type="transmembrane region" description="Helical" evidence="6">
    <location>
        <begin position="192"/>
        <end position="214"/>
    </location>
</feature>
<dbReference type="PANTHER" id="PTHR30250">
    <property type="entry name" value="PST FAMILY PREDICTED COLANIC ACID TRANSPORTER"/>
    <property type="match status" value="1"/>
</dbReference>
<feature type="transmembrane region" description="Helical" evidence="6">
    <location>
        <begin position="258"/>
        <end position="275"/>
    </location>
</feature>
<dbReference type="CDD" id="cd13128">
    <property type="entry name" value="MATE_Wzx_like"/>
    <property type="match status" value="1"/>
</dbReference>
<feature type="transmembrane region" description="Helical" evidence="6">
    <location>
        <begin position="352"/>
        <end position="376"/>
    </location>
</feature>
<keyword evidence="3 6" id="KW-0812">Transmembrane</keyword>
<evidence type="ECO:0000256" key="3">
    <source>
        <dbReference type="ARBA" id="ARBA00022692"/>
    </source>
</evidence>
<keyword evidence="2" id="KW-1003">Cell membrane</keyword>
<feature type="transmembrane region" description="Helical" evidence="6">
    <location>
        <begin position="28"/>
        <end position="46"/>
    </location>
</feature>
<evidence type="ECO:0000256" key="1">
    <source>
        <dbReference type="ARBA" id="ARBA00004651"/>
    </source>
</evidence>
<dbReference type="InterPro" id="IPR002797">
    <property type="entry name" value="Polysacc_synth"/>
</dbReference>
<evidence type="ECO:0000313" key="8">
    <source>
        <dbReference type="Proteomes" id="UP000295210"/>
    </source>
</evidence>
<keyword evidence="8" id="KW-1185">Reference proteome</keyword>
<evidence type="ECO:0000256" key="5">
    <source>
        <dbReference type="ARBA" id="ARBA00023136"/>
    </source>
</evidence>
<dbReference type="PANTHER" id="PTHR30250:SF26">
    <property type="entry name" value="PSMA PROTEIN"/>
    <property type="match status" value="1"/>
</dbReference>
<dbReference type="RefSeq" id="WP_165876605.1">
    <property type="nucleotide sequence ID" value="NZ_SMGK01000001.1"/>
</dbReference>
<feature type="transmembrane region" description="Helical" evidence="6">
    <location>
        <begin position="410"/>
        <end position="430"/>
    </location>
</feature>
<feature type="transmembrane region" description="Helical" evidence="6">
    <location>
        <begin position="133"/>
        <end position="154"/>
    </location>
</feature>
<feature type="transmembrane region" description="Helical" evidence="6">
    <location>
        <begin position="320"/>
        <end position="340"/>
    </location>
</feature>
<dbReference type="InterPro" id="IPR050833">
    <property type="entry name" value="Poly_Biosynth_Transport"/>
</dbReference>
<accession>A0A4R1LAP8</accession>
<dbReference type="AlphaFoldDB" id="A0A4R1LAP8"/>
<keyword evidence="4 6" id="KW-1133">Transmembrane helix</keyword>
<evidence type="ECO:0000313" key="7">
    <source>
        <dbReference type="EMBL" id="TCK75528.1"/>
    </source>
</evidence>